<keyword evidence="4 6" id="KW-1133">Transmembrane helix</keyword>
<evidence type="ECO:0000313" key="9">
    <source>
        <dbReference type="Proteomes" id="UP001183619"/>
    </source>
</evidence>
<keyword evidence="5 6" id="KW-0472">Membrane</keyword>
<evidence type="ECO:0000256" key="2">
    <source>
        <dbReference type="ARBA" id="ARBA00022475"/>
    </source>
</evidence>
<feature type="transmembrane region" description="Helical" evidence="6">
    <location>
        <begin position="171"/>
        <end position="192"/>
    </location>
</feature>
<gene>
    <name evidence="8" type="ORF">J2S37_000633</name>
</gene>
<keyword evidence="9" id="KW-1185">Reference proteome</keyword>
<evidence type="ECO:0000256" key="3">
    <source>
        <dbReference type="ARBA" id="ARBA00022692"/>
    </source>
</evidence>
<evidence type="ECO:0000259" key="7">
    <source>
        <dbReference type="Pfam" id="PF00482"/>
    </source>
</evidence>
<protein>
    <submittedName>
        <fullName evidence="8">Pilus assembly protein TadC</fullName>
    </submittedName>
</protein>
<keyword evidence="3 6" id="KW-0812">Transmembrane</keyword>
<proteinExistence type="predicted"/>
<organism evidence="8 9">
    <name type="scientific">Corynebacterium felinum</name>
    <dbReference type="NCBI Taxonomy" id="131318"/>
    <lineage>
        <taxon>Bacteria</taxon>
        <taxon>Bacillati</taxon>
        <taxon>Actinomycetota</taxon>
        <taxon>Actinomycetes</taxon>
        <taxon>Mycobacteriales</taxon>
        <taxon>Corynebacteriaceae</taxon>
        <taxon>Corynebacterium</taxon>
    </lineage>
</organism>
<evidence type="ECO:0000256" key="5">
    <source>
        <dbReference type="ARBA" id="ARBA00023136"/>
    </source>
</evidence>
<keyword evidence="2" id="KW-1003">Cell membrane</keyword>
<evidence type="ECO:0000313" key="8">
    <source>
        <dbReference type="EMBL" id="MDR7354095.1"/>
    </source>
</evidence>
<dbReference type="PANTHER" id="PTHR35007:SF3">
    <property type="entry name" value="POSSIBLE CONSERVED ALANINE RICH MEMBRANE PROTEIN"/>
    <property type="match status" value="1"/>
</dbReference>
<name>A0ABU2B650_9CORY</name>
<evidence type="ECO:0000256" key="4">
    <source>
        <dbReference type="ARBA" id="ARBA00022989"/>
    </source>
</evidence>
<accession>A0ABU2B650</accession>
<dbReference type="RefSeq" id="WP_277104325.1">
    <property type="nucleotide sequence ID" value="NZ_BAAAJS010000077.1"/>
</dbReference>
<reference evidence="8 9" key="1">
    <citation type="submission" date="2023-07" db="EMBL/GenBank/DDBJ databases">
        <title>Sequencing the genomes of 1000 actinobacteria strains.</title>
        <authorList>
            <person name="Klenk H.-P."/>
        </authorList>
    </citation>
    <scope>NUCLEOTIDE SEQUENCE [LARGE SCALE GENOMIC DNA]</scope>
    <source>
        <strain evidence="8 9">DSM 44508</strain>
    </source>
</reference>
<dbReference type="PANTHER" id="PTHR35007">
    <property type="entry name" value="INTEGRAL MEMBRANE PROTEIN-RELATED"/>
    <property type="match status" value="1"/>
</dbReference>
<comment type="caution">
    <text evidence="8">The sequence shown here is derived from an EMBL/GenBank/DDBJ whole genome shotgun (WGS) entry which is preliminary data.</text>
</comment>
<comment type="subcellular location">
    <subcellularLocation>
        <location evidence="1">Cell membrane</location>
        <topology evidence="1">Multi-pass membrane protein</topology>
    </subcellularLocation>
</comment>
<dbReference type="Pfam" id="PF00482">
    <property type="entry name" value="T2SSF"/>
    <property type="match status" value="1"/>
</dbReference>
<dbReference type="InterPro" id="IPR018076">
    <property type="entry name" value="T2SS_GspF_dom"/>
</dbReference>
<sequence>MNTTIAVLLISIALLLPPPELIQRLGLHRARDGPGAYLWRRVRVDKPRTPTHKPQDLAHDLELCAACLSSGMSLAQAAAAVAEGSPLKEWGHSAYMLALGVPVERAWAHMTDIEGLEELAALAKSSARSGAALATGLGRIASQLRETAQFHTEAQAERAGVFIALPLSLCYLPAFMLLGLAPVVIGLGMNIFTTSLSP</sequence>
<evidence type="ECO:0000256" key="6">
    <source>
        <dbReference type="SAM" id="Phobius"/>
    </source>
</evidence>
<dbReference type="EMBL" id="JAVDYF010000001">
    <property type="protein sequence ID" value="MDR7354095.1"/>
    <property type="molecule type" value="Genomic_DNA"/>
</dbReference>
<evidence type="ECO:0000256" key="1">
    <source>
        <dbReference type="ARBA" id="ARBA00004651"/>
    </source>
</evidence>
<feature type="domain" description="Type II secretion system protein GspF" evidence="7">
    <location>
        <begin position="62"/>
        <end position="180"/>
    </location>
</feature>
<dbReference type="Proteomes" id="UP001183619">
    <property type="component" value="Unassembled WGS sequence"/>
</dbReference>